<feature type="compositionally biased region" description="Basic and acidic residues" evidence="1">
    <location>
        <begin position="69"/>
        <end position="97"/>
    </location>
</feature>
<evidence type="ECO:0000313" key="3">
    <source>
        <dbReference type="Proteomes" id="UP000289152"/>
    </source>
</evidence>
<dbReference type="InterPro" id="IPR013933">
    <property type="entry name" value="CRC_Rsc7/Swp82"/>
</dbReference>
<dbReference type="OrthoDB" id="5598844at2759"/>
<evidence type="ECO:0000256" key="1">
    <source>
        <dbReference type="SAM" id="MobiDB-lite"/>
    </source>
</evidence>
<feature type="compositionally biased region" description="Basic residues" evidence="1">
    <location>
        <begin position="98"/>
        <end position="107"/>
    </location>
</feature>
<dbReference type="Proteomes" id="UP000289152">
    <property type="component" value="Unassembled WGS sequence"/>
</dbReference>
<comment type="caution">
    <text evidence="2">The sequence shown here is derived from an EMBL/GenBank/DDBJ whole genome shotgun (WGS) entry which is preliminary data.</text>
</comment>
<keyword evidence="3" id="KW-1185">Reference proteome</keyword>
<dbReference type="AlphaFoldDB" id="A0A4Q1BH58"/>
<reference evidence="2 3" key="1">
    <citation type="submission" date="2016-06" db="EMBL/GenBank/DDBJ databases">
        <title>Evolution of pathogenesis and genome organization in the Tremellales.</title>
        <authorList>
            <person name="Cuomo C."/>
            <person name="Litvintseva A."/>
            <person name="Heitman J."/>
            <person name="Chen Y."/>
            <person name="Sun S."/>
            <person name="Springer D."/>
            <person name="Dromer F."/>
            <person name="Young S."/>
            <person name="Zeng Q."/>
            <person name="Chapman S."/>
            <person name="Gujja S."/>
            <person name="Saif S."/>
            <person name="Birren B."/>
        </authorList>
    </citation>
    <scope>NUCLEOTIDE SEQUENCE [LARGE SCALE GENOMIC DNA]</scope>
    <source>
        <strain evidence="2 3">ATCC 28783</strain>
    </source>
</reference>
<feature type="compositionally biased region" description="Basic and acidic residues" evidence="1">
    <location>
        <begin position="178"/>
        <end position="200"/>
    </location>
</feature>
<proteinExistence type="predicted"/>
<feature type="region of interest" description="Disordered" evidence="1">
    <location>
        <begin position="1"/>
        <end position="213"/>
    </location>
</feature>
<gene>
    <name evidence="2" type="ORF">M231_05826</name>
</gene>
<feature type="compositionally biased region" description="Acidic residues" evidence="1">
    <location>
        <begin position="44"/>
        <end position="62"/>
    </location>
</feature>
<name>A0A4Q1BH58_TREME</name>
<dbReference type="InParanoid" id="A0A4Q1BH58"/>
<protein>
    <recommendedName>
        <fullName evidence="4">Chromatin structure-remodeling complex protein RSC7</fullName>
    </recommendedName>
</protein>
<accession>A0A4Q1BH58</accession>
<evidence type="ECO:0008006" key="4">
    <source>
        <dbReference type="Google" id="ProtNLM"/>
    </source>
</evidence>
<sequence>MSSTRSRASRNTPLVGALPTPEALSTGTRRNTRRTTKIEAPVLLDEDAEGETDDAVGEEENPEITPDVIDERKQRTRGRVNEIKLDSGEEDVTEGRSTRRSKLKKSVSYKEVPIDDDADTSLSMSVPPEQVPAPSPRRSRKSADGESDNTPPPKTIERIGSGRGGFSVKGAAAAAARARWDKVRREKAERGEDSDGDTPRRVKAAGGGRREQRPNVETFEVGSSMTLKGKEYTVGDDELVLPDDVKGDAKIDLEGRLLGGREYKIVTFTSPYRRNPNRLYGLTIDVARACGYVDSLAFLRRCPLLLKLSCKEEERQMLIDIGRVSGNLKHRMVTMVCMRNTFKVMGARLIKDGKWVTDDYYEEEALTKCAQSGFTPYGPVHEDEILSNALTSGHHNRPPISEYPTRSNVSLAPVYTLGGPTTQFGTAGLDPWTDAGMGNKRAKLRGMEVTEEDWILRYAEESRALDETLRGYRQERLSVLEGDDARPWVWAGLYGGLGQSTRPRLVQAKRTEEGGNKVGDEETTKQEGGNVEGDIIMEAVRPVPDGAGTIIVQTPEEENRRNGRLPWSEGVVQAAYEPHTHTPHIPLHTQPTTATLTRLAPYPTLDQTQYPPSGVQMTGLTSIEYDFVNSYPPGGVWPMGEVWNWSSNGGLNLLPTSGEQFRPLSTRSETRMWDMGVGAHWQDHSMVAGDNWGGIDVRMVREERCRLIREAEEWERVERAKRQRVGV</sequence>
<evidence type="ECO:0000313" key="2">
    <source>
        <dbReference type="EMBL" id="RXK36924.1"/>
    </source>
</evidence>
<dbReference type="VEuPathDB" id="FungiDB:TREMEDRAFT_60867"/>
<organism evidence="2 3">
    <name type="scientific">Tremella mesenterica</name>
    <name type="common">Jelly fungus</name>
    <dbReference type="NCBI Taxonomy" id="5217"/>
    <lineage>
        <taxon>Eukaryota</taxon>
        <taxon>Fungi</taxon>
        <taxon>Dikarya</taxon>
        <taxon>Basidiomycota</taxon>
        <taxon>Agaricomycotina</taxon>
        <taxon>Tremellomycetes</taxon>
        <taxon>Tremellales</taxon>
        <taxon>Tremellaceae</taxon>
        <taxon>Tremella</taxon>
    </lineage>
</organism>
<dbReference type="STRING" id="5217.A0A4Q1BH58"/>
<dbReference type="EMBL" id="SDIL01000083">
    <property type="protein sequence ID" value="RXK36924.1"/>
    <property type="molecule type" value="Genomic_DNA"/>
</dbReference>
<dbReference type="Pfam" id="PF08624">
    <property type="entry name" value="CRC_subunit"/>
    <property type="match status" value="1"/>
</dbReference>
<feature type="compositionally biased region" description="Polar residues" evidence="1">
    <location>
        <begin position="1"/>
        <end position="12"/>
    </location>
</feature>